<dbReference type="GeneID" id="20216269"/>
<keyword evidence="4 6" id="KW-1133">Transmembrane helix</keyword>
<comment type="subcellular location">
    <subcellularLocation>
        <location evidence="1">Membrane</location>
        <topology evidence="1">Multi-pass membrane protein</topology>
    </subcellularLocation>
</comment>
<proteinExistence type="inferred from homology"/>
<dbReference type="EnsemblMetazoa" id="HelroT83945">
    <property type="protein sequence ID" value="HelroP83945"/>
    <property type="gene ID" value="HelroG83945"/>
</dbReference>
<dbReference type="RefSeq" id="XP_009022041.1">
    <property type="nucleotide sequence ID" value="XM_009023793.1"/>
</dbReference>
<name>T1G5C2_HELRO</name>
<keyword evidence="3 6" id="KW-0812">Transmembrane</keyword>
<dbReference type="InterPro" id="IPR013122">
    <property type="entry name" value="PKD1_2_channel"/>
</dbReference>
<keyword evidence="5 6" id="KW-0472">Membrane</keyword>
<evidence type="ECO:0000313" key="10">
    <source>
        <dbReference type="Proteomes" id="UP000015101"/>
    </source>
</evidence>
<reference evidence="8 10" key="2">
    <citation type="journal article" date="2013" name="Nature">
        <title>Insights into bilaterian evolution from three spiralian genomes.</title>
        <authorList>
            <person name="Simakov O."/>
            <person name="Marletaz F."/>
            <person name="Cho S.J."/>
            <person name="Edsinger-Gonzales E."/>
            <person name="Havlak P."/>
            <person name="Hellsten U."/>
            <person name="Kuo D.H."/>
            <person name="Larsson T."/>
            <person name="Lv J."/>
            <person name="Arendt D."/>
            <person name="Savage R."/>
            <person name="Osoegawa K."/>
            <person name="de Jong P."/>
            <person name="Grimwood J."/>
            <person name="Chapman J.A."/>
            <person name="Shapiro H."/>
            <person name="Aerts A."/>
            <person name="Otillar R.P."/>
            <person name="Terry A.Y."/>
            <person name="Boore J.L."/>
            <person name="Grigoriev I.V."/>
            <person name="Lindberg D.R."/>
            <person name="Seaver E.C."/>
            <person name="Weisblat D.A."/>
            <person name="Putnam N.H."/>
            <person name="Rokhsar D.S."/>
        </authorList>
    </citation>
    <scope>NUCLEOTIDE SEQUENCE</scope>
</reference>
<dbReference type="HOGENOM" id="CLU_1890938_0_0_1"/>
<dbReference type="CTD" id="20216269"/>
<dbReference type="Pfam" id="PF08016">
    <property type="entry name" value="PKD_channel"/>
    <property type="match status" value="1"/>
</dbReference>
<dbReference type="InParanoid" id="T1G5C2"/>
<dbReference type="EMBL" id="KB097070">
    <property type="protein sequence ID" value="ESN99745.1"/>
    <property type="molecule type" value="Genomic_DNA"/>
</dbReference>
<feature type="transmembrane region" description="Helical" evidence="6">
    <location>
        <begin position="23"/>
        <end position="45"/>
    </location>
</feature>
<feature type="transmembrane region" description="Helical" evidence="6">
    <location>
        <begin position="81"/>
        <end position="110"/>
    </location>
</feature>
<dbReference type="Gene3D" id="1.10.287.70">
    <property type="match status" value="1"/>
</dbReference>
<feature type="domain" description="Polycystin cation channel PKD1/PKD2" evidence="7">
    <location>
        <begin position="1"/>
        <end position="113"/>
    </location>
</feature>
<dbReference type="InterPro" id="IPR051223">
    <property type="entry name" value="Polycystin"/>
</dbReference>
<evidence type="ECO:0000256" key="3">
    <source>
        <dbReference type="ARBA" id="ARBA00022692"/>
    </source>
</evidence>
<reference evidence="9" key="3">
    <citation type="submission" date="2015-06" db="UniProtKB">
        <authorList>
            <consortium name="EnsemblMetazoa"/>
        </authorList>
    </citation>
    <scope>IDENTIFICATION</scope>
</reference>
<evidence type="ECO:0000256" key="2">
    <source>
        <dbReference type="ARBA" id="ARBA00007200"/>
    </source>
</evidence>
<dbReference type="KEGG" id="hro:HELRODRAFT_83945"/>
<dbReference type="EMBL" id="AMQM01005694">
    <property type="status" value="NOT_ANNOTATED_CDS"/>
    <property type="molecule type" value="Genomic_DNA"/>
</dbReference>
<dbReference type="Proteomes" id="UP000015101">
    <property type="component" value="Unassembled WGS sequence"/>
</dbReference>
<dbReference type="GO" id="GO:0016020">
    <property type="term" value="C:membrane"/>
    <property type="evidence" value="ECO:0007669"/>
    <property type="project" value="UniProtKB-SubCell"/>
</dbReference>
<accession>T1G5C2</accession>
<evidence type="ECO:0000313" key="9">
    <source>
        <dbReference type="EnsemblMetazoa" id="HelroP83945"/>
    </source>
</evidence>
<dbReference type="PANTHER" id="PTHR10877">
    <property type="entry name" value="POLYCYSTIN FAMILY MEMBER"/>
    <property type="match status" value="1"/>
</dbReference>
<evidence type="ECO:0000256" key="6">
    <source>
        <dbReference type="SAM" id="Phobius"/>
    </source>
</evidence>
<dbReference type="STRING" id="6412.T1G5C2"/>
<evidence type="ECO:0000256" key="1">
    <source>
        <dbReference type="ARBA" id="ARBA00004141"/>
    </source>
</evidence>
<organism evidence="9 10">
    <name type="scientific">Helobdella robusta</name>
    <name type="common">Californian leech</name>
    <dbReference type="NCBI Taxonomy" id="6412"/>
    <lineage>
        <taxon>Eukaryota</taxon>
        <taxon>Metazoa</taxon>
        <taxon>Spiralia</taxon>
        <taxon>Lophotrochozoa</taxon>
        <taxon>Annelida</taxon>
        <taxon>Clitellata</taxon>
        <taxon>Hirudinea</taxon>
        <taxon>Rhynchobdellida</taxon>
        <taxon>Glossiphoniidae</taxon>
        <taxon>Helobdella</taxon>
    </lineage>
</organism>
<keyword evidence="10" id="KW-1185">Reference proteome</keyword>
<evidence type="ECO:0000313" key="8">
    <source>
        <dbReference type="EMBL" id="ESN99745.1"/>
    </source>
</evidence>
<evidence type="ECO:0000256" key="5">
    <source>
        <dbReference type="ARBA" id="ARBA00023136"/>
    </source>
</evidence>
<reference evidence="10" key="1">
    <citation type="submission" date="2012-12" db="EMBL/GenBank/DDBJ databases">
        <authorList>
            <person name="Hellsten U."/>
            <person name="Grimwood J."/>
            <person name="Chapman J.A."/>
            <person name="Shapiro H."/>
            <person name="Aerts A."/>
            <person name="Otillar R.P."/>
            <person name="Terry A.Y."/>
            <person name="Boore J.L."/>
            <person name="Simakov O."/>
            <person name="Marletaz F."/>
            <person name="Cho S.-J."/>
            <person name="Edsinger-Gonzales E."/>
            <person name="Havlak P."/>
            <person name="Kuo D.-H."/>
            <person name="Larsson T."/>
            <person name="Lv J."/>
            <person name="Arendt D."/>
            <person name="Savage R."/>
            <person name="Osoegawa K."/>
            <person name="de Jong P."/>
            <person name="Lindberg D.R."/>
            <person name="Seaver E.C."/>
            <person name="Weisblat D.A."/>
            <person name="Putnam N.H."/>
            <person name="Grigoriev I.V."/>
            <person name="Rokhsar D.S."/>
        </authorList>
    </citation>
    <scope>NUCLEOTIDE SEQUENCE</scope>
</reference>
<protein>
    <recommendedName>
        <fullName evidence="7">Polycystin cation channel PKD1/PKD2 domain-containing protein</fullName>
    </recommendedName>
</protein>
<dbReference type="FunFam" id="1.10.287.70:FF:000216">
    <property type="entry name" value="Polycystic kidney disease 1b"/>
    <property type="match status" value="1"/>
</dbReference>
<gene>
    <name evidence="9" type="primary">20216269</name>
    <name evidence="8" type="ORF">HELRODRAFT_83945</name>
</gene>
<dbReference type="eggNOG" id="KOG3599">
    <property type="taxonomic scope" value="Eukaryota"/>
</dbReference>
<sequence length="135" mass="15670">KYLNFNSTLWSLSKTVYLCTKELTSLIILSGVVYFAFAIAGHALFGYNFEEFSTITYSCASMIRVILGDMDFQLFKTGMNFFGMIFILLFESLMFFVFMAVFLAIILYAYSQVSVLHQKQKFEMQMLEYTYRVGV</sequence>
<dbReference type="OrthoDB" id="444119at2759"/>
<evidence type="ECO:0000259" key="7">
    <source>
        <dbReference type="Pfam" id="PF08016"/>
    </source>
</evidence>
<dbReference type="PANTHER" id="PTHR10877:SF183">
    <property type="entry name" value="AT14535P-RELATED"/>
    <property type="match status" value="1"/>
</dbReference>
<dbReference type="AlphaFoldDB" id="T1G5C2"/>
<evidence type="ECO:0000256" key="4">
    <source>
        <dbReference type="ARBA" id="ARBA00022989"/>
    </source>
</evidence>
<comment type="similarity">
    <text evidence="2">Belongs to the polycystin family.</text>
</comment>